<feature type="compositionally biased region" description="Basic and acidic residues" evidence="1">
    <location>
        <begin position="126"/>
        <end position="137"/>
    </location>
</feature>
<dbReference type="Proteomes" id="UP000070544">
    <property type="component" value="Unassembled WGS sequence"/>
</dbReference>
<evidence type="ECO:0000256" key="1">
    <source>
        <dbReference type="SAM" id="MobiDB-lite"/>
    </source>
</evidence>
<feature type="compositionally biased region" description="Basic and acidic residues" evidence="1">
    <location>
        <begin position="96"/>
        <end position="106"/>
    </location>
</feature>
<feature type="compositionally biased region" description="Basic and acidic residues" evidence="1">
    <location>
        <begin position="79"/>
        <end position="88"/>
    </location>
</feature>
<gene>
    <name evidence="2" type="ORF">M427DRAFT_145419</name>
</gene>
<feature type="compositionally biased region" description="Polar residues" evidence="1">
    <location>
        <begin position="29"/>
        <end position="41"/>
    </location>
</feature>
<dbReference type="AlphaFoldDB" id="A0A139AGZ4"/>
<sequence length="233" mass="25679">MKTTYKGALDAAIDVSVLHWVVAGLVETNQSPRPSSTSATDVSFAFGEGGGEMGTSRLGGTGHSRGKRKRSKSSSDPAGEGRRGRPATELDEEMEVIFKEEGRSDADEVEEVEEDDRNAAPDVDIDAPRTENVDKEPKRHAKNRTPSAKRRTSNAFEGRAMRLGGSNYRCTYEGCGKIKRSDSGMRYHLEPDVSNGVRTGNWGRQLITMTFLKVKDHMRFGLLVLPTPQRFTD</sequence>
<name>A0A139AGZ4_GONPJ</name>
<feature type="compositionally biased region" description="Gly residues" evidence="1">
    <location>
        <begin position="47"/>
        <end position="63"/>
    </location>
</feature>
<feature type="region of interest" description="Disordered" evidence="1">
    <location>
        <begin position="29"/>
        <end position="153"/>
    </location>
</feature>
<protein>
    <submittedName>
        <fullName evidence="2">Uncharacterized protein</fullName>
    </submittedName>
</protein>
<proteinExistence type="predicted"/>
<organism evidence="2 3">
    <name type="scientific">Gonapodya prolifera (strain JEL478)</name>
    <name type="common">Monoblepharis prolifera</name>
    <dbReference type="NCBI Taxonomy" id="1344416"/>
    <lineage>
        <taxon>Eukaryota</taxon>
        <taxon>Fungi</taxon>
        <taxon>Fungi incertae sedis</taxon>
        <taxon>Chytridiomycota</taxon>
        <taxon>Chytridiomycota incertae sedis</taxon>
        <taxon>Monoblepharidomycetes</taxon>
        <taxon>Monoblepharidales</taxon>
        <taxon>Gonapodyaceae</taxon>
        <taxon>Gonapodya</taxon>
    </lineage>
</organism>
<feature type="compositionally biased region" description="Basic residues" evidence="1">
    <location>
        <begin position="138"/>
        <end position="152"/>
    </location>
</feature>
<feature type="compositionally biased region" description="Acidic residues" evidence="1">
    <location>
        <begin position="107"/>
        <end position="116"/>
    </location>
</feature>
<reference evidence="2 3" key="1">
    <citation type="journal article" date="2015" name="Genome Biol. Evol.">
        <title>Phylogenomic analyses indicate that early fungi evolved digesting cell walls of algal ancestors of land plants.</title>
        <authorList>
            <person name="Chang Y."/>
            <person name="Wang S."/>
            <person name="Sekimoto S."/>
            <person name="Aerts A.L."/>
            <person name="Choi C."/>
            <person name="Clum A."/>
            <person name="LaButti K.M."/>
            <person name="Lindquist E.A."/>
            <person name="Yee Ngan C."/>
            <person name="Ohm R.A."/>
            <person name="Salamov A.A."/>
            <person name="Grigoriev I.V."/>
            <person name="Spatafora J.W."/>
            <person name="Berbee M.L."/>
        </authorList>
    </citation>
    <scope>NUCLEOTIDE SEQUENCE [LARGE SCALE GENOMIC DNA]</scope>
    <source>
        <strain evidence="2 3">JEL478</strain>
    </source>
</reference>
<evidence type="ECO:0000313" key="3">
    <source>
        <dbReference type="Proteomes" id="UP000070544"/>
    </source>
</evidence>
<accession>A0A139AGZ4</accession>
<dbReference type="EMBL" id="KQ965760">
    <property type="protein sequence ID" value="KXS15715.1"/>
    <property type="molecule type" value="Genomic_DNA"/>
</dbReference>
<evidence type="ECO:0000313" key="2">
    <source>
        <dbReference type="EMBL" id="KXS15715.1"/>
    </source>
</evidence>
<keyword evidence="3" id="KW-1185">Reference proteome</keyword>